<sequence>MKFLIAFSLLVAVHATFAADAPKKVVVFGDSITQGSAMPKEDKPKVWVTTVQGDSRGRLEMINEGKGGRPTDSVKEFEAMLQRQPKADILVIALGTNDSRDITDKCVPKAVANVKSMVEKGRTAYGAKLAVLLVGPPNINKNALGPTKPIANERDGKLVELGAAFEKQAKEMNAEFVTLYGVVPANALTKDGVHPDVSGNAAIAEVMLAKLMEMVK</sequence>
<keyword evidence="1" id="KW-0732">Signal</keyword>
<evidence type="ECO:0000313" key="3">
    <source>
        <dbReference type="EMBL" id="RBP43700.1"/>
    </source>
</evidence>
<evidence type="ECO:0000313" key="4">
    <source>
        <dbReference type="Proteomes" id="UP000253426"/>
    </source>
</evidence>
<dbReference type="RefSeq" id="WP_113959180.1">
    <property type="nucleotide sequence ID" value="NZ_QNRR01000005.1"/>
</dbReference>
<name>A0A366HL90_9BACT</name>
<protein>
    <submittedName>
        <fullName evidence="3">Acyl-CoA thioesterase-1</fullName>
    </submittedName>
</protein>
<feature type="domain" description="SGNH hydrolase-type esterase" evidence="2">
    <location>
        <begin position="27"/>
        <end position="202"/>
    </location>
</feature>
<proteinExistence type="predicted"/>
<evidence type="ECO:0000256" key="1">
    <source>
        <dbReference type="SAM" id="SignalP"/>
    </source>
</evidence>
<feature type="signal peptide" evidence="1">
    <location>
        <begin position="1"/>
        <end position="18"/>
    </location>
</feature>
<dbReference type="OrthoDB" id="190016at2"/>
<dbReference type="Pfam" id="PF13472">
    <property type="entry name" value="Lipase_GDSL_2"/>
    <property type="match status" value="1"/>
</dbReference>
<evidence type="ECO:0000259" key="2">
    <source>
        <dbReference type="Pfam" id="PF13472"/>
    </source>
</evidence>
<dbReference type="InterPro" id="IPR051532">
    <property type="entry name" value="Ester_Hydrolysis_Enzymes"/>
</dbReference>
<dbReference type="InterPro" id="IPR013830">
    <property type="entry name" value="SGNH_hydro"/>
</dbReference>
<organism evidence="3 4">
    <name type="scientific">Roseimicrobium gellanilyticum</name>
    <dbReference type="NCBI Taxonomy" id="748857"/>
    <lineage>
        <taxon>Bacteria</taxon>
        <taxon>Pseudomonadati</taxon>
        <taxon>Verrucomicrobiota</taxon>
        <taxon>Verrucomicrobiia</taxon>
        <taxon>Verrucomicrobiales</taxon>
        <taxon>Verrucomicrobiaceae</taxon>
        <taxon>Roseimicrobium</taxon>
    </lineage>
</organism>
<accession>A0A366HL90</accession>
<dbReference type="PANTHER" id="PTHR30383:SF29">
    <property type="entry name" value="SGNH HYDROLASE-TYPE ESTERASE DOMAIN-CONTAINING PROTEIN"/>
    <property type="match status" value="1"/>
</dbReference>
<dbReference type="AlphaFoldDB" id="A0A366HL90"/>
<dbReference type="Proteomes" id="UP000253426">
    <property type="component" value="Unassembled WGS sequence"/>
</dbReference>
<dbReference type="Gene3D" id="3.40.50.1110">
    <property type="entry name" value="SGNH hydrolase"/>
    <property type="match status" value="1"/>
</dbReference>
<dbReference type="CDD" id="cd00229">
    <property type="entry name" value="SGNH_hydrolase"/>
    <property type="match status" value="1"/>
</dbReference>
<dbReference type="GO" id="GO:0016788">
    <property type="term" value="F:hydrolase activity, acting on ester bonds"/>
    <property type="evidence" value="ECO:0007669"/>
    <property type="project" value="UniProtKB-ARBA"/>
</dbReference>
<reference evidence="3 4" key="1">
    <citation type="submission" date="2018-06" db="EMBL/GenBank/DDBJ databases">
        <title>Genomic Encyclopedia of Type Strains, Phase IV (KMG-IV): sequencing the most valuable type-strain genomes for metagenomic binning, comparative biology and taxonomic classification.</title>
        <authorList>
            <person name="Goeker M."/>
        </authorList>
    </citation>
    <scope>NUCLEOTIDE SEQUENCE [LARGE SCALE GENOMIC DNA]</scope>
    <source>
        <strain evidence="3 4">DSM 25532</strain>
    </source>
</reference>
<dbReference type="PANTHER" id="PTHR30383">
    <property type="entry name" value="THIOESTERASE 1/PROTEASE 1/LYSOPHOSPHOLIPASE L1"/>
    <property type="match status" value="1"/>
</dbReference>
<dbReference type="SUPFAM" id="SSF52266">
    <property type="entry name" value="SGNH hydrolase"/>
    <property type="match status" value="1"/>
</dbReference>
<feature type="chain" id="PRO_5016926908" evidence="1">
    <location>
        <begin position="19"/>
        <end position="216"/>
    </location>
</feature>
<gene>
    <name evidence="3" type="ORF">DES53_10599</name>
</gene>
<keyword evidence="4" id="KW-1185">Reference proteome</keyword>
<dbReference type="EMBL" id="QNRR01000005">
    <property type="protein sequence ID" value="RBP43700.1"/>
    <property type="molecule type" value="Genomic_DNA"/>
</dbReference>
<comment type="caution">
    <text evidence="3">The sequence shown here is derived from an EMBL/GenBank/DDBJ whole genome shotgun (WGS) entry which is preliminary data.</text>
</comment>
<dbReference type="InterPro" id="IPR036514">
    <property type="entry name" value="SGNH_hydro_sf"/>
</dbReference>